<protein>
    <submittedName>
        <fullName evidence="1">Uncharacterized protein</fullName>
    </submittedName>
</protein>
<dbReference type="EMBL" id="CAWUOM010000168">
    <property type="protein sequence ID" value="CAK7274461.1"/>
    <property type="molecule type" value="Genomic_DNA"/>
</dbReference>
<keyword evidence="2" id="KW-1185">Reference proteome</keyword>
<reference evidence="1 2" key="1">
    <citation type="submission" date="2024-01" db="EMBL/GenBank/DDBJ databases">
        <authorList>
            <person name="Allen C."/>
            <person name="Tagirdzhanova G."/>
        </authorList>
    </citation>
    <scope>NUCLEOTIDE SEQUENCE [LARGE SCALE GENOMIC DNA]</scope>
    <source>
        <strain evidence="1 2">CBS 573.63</strain>
    </source>
</reference>
<gene>
    <name evidence="1" type="ORF">SEPCBS57363_006174</name>
</gene>
<accession>A0ABP0E1N5</accession>
<comment type="caution">
    <text evidence="1">The sequence shown here is derived from an EMBL/GenBank/DDBJ whole genome shotgun (WGS) entry which is preliminary data.</text>
</comment>
<name>A0ABP0E1N5_9PEZI</name>
<sequence>MNHGVFVKQPRVGGSLASAILEAINVDIMPEWTQEMADAAAKRGLVYTNELKLQALLGRGGVAPKCWREPHTTMQLPSALPVTAVSDTDI</sequence>
<dbReference type="Proteomes" id="UP001642501">
    <property type="component" value="Unassembled WGS sequence"/>
</dbReference>
<evidence type="ECO:0000313" key="2">
    <source>
        <dbReference type="Proteomes" id="UP001642501"/>
    </source>
</evidence>
<proteinExistence type="predicted"/>
<organism evidence="1 2">
    <name type="scientific">Sporothrix epigloea</name>
    <dbReference type="NCBI Taxonomy" id="1892477"/>
    <lineage>
        <taxon>Eukaryota</taxon>
        <taxon>Fungi</taxon>
        <taxon>Dikarya</taxon>
        <taxon>Ascomycota</taxon>
        <taxon>Pezizomycotina</taxon>
        <taxon>Sordariomycetes</taxon>
        <taxon>Sordariomycetidae</taxon>
        <taxon>Ophiostomatales</taxon>
        <taxon>Ophiostomataceae</taxon>
        <taxon>Sporothrix</taxon>
    </lineage>
</organism>
<evidence type="ECO:0000313" key="1">
    <source>
        <dbReference type="EMBL" id="CAK7274461.1"/>
    </source>
</evidence>